<dbReference type="Gene3D" id="2.40.100.20">
    <property type="match status" value="1"/>
</dbReference>
<dbReference type="InterPro" id="IPR029000">
    <property type="entry name" value="Cyclophilin-like_dom_sf"/>
</dbReference>
<reference evidence="3" key="2">
    <citation type="submission" date="2018-04" db="EMBL/GenBank/DDBJ databases">
        <authorList>
            <person name="Sheh A."/>
            <person name="Shen Z."/>
            <person name="Mannion A.J."/>
            <person name="Fox J.G."/>
        </authorList>
    </citation>
    <scope>NUCLEOTIDE SEQUENCE</scope>
    <source>
        <strain evidence="3">ATCC 49310</strain>
    </source>
</reference>
<sequence>MQKIIIFLIFINTSLLGADMKIKLLFNNQELLINLDKNETSKEFYQSLPFELEFSDFIGKEKIAHLPNELKNNNSNGYEPEIGDLFYYTPWGNIGIFYEKQPFNRDIIFLGKVQGNLDLLRAQKGNFKAKITKE</sequence>
<evidence type="ECO:0000313" key="3">
    <source>
        <dbReference type="EMBL" id="TLD97082.1"/>
    </source>
</evidence>
<evidence type="ECO:0000313" key="2">
    <source>
        <dbReference type="EMBL" id="GAB0173036.1"/>
    </source>
</evidence>
<organism evidence="3 4">
    <name type="scientific">Helicobacter trogontum</name>
    <dbReference type="NCBI Taxonomy" id="50960"/>
    <lineage>
        <taxon>Bacteria</taxon>
        <taxon>Pseudomonadati</taxon>
        <taxon>Campylobacterota</taxon>
        <taxon>Epsilonproteobacteria</taxon>
        <taxon>Campylobacterales</taxon>
        <taxon>Helicobacteraceae</taxon>
        <taxon>Helicobacter</taxon>
    </lineage>
</organism>
<evidence type="ECO:0000313" key="5">
    <source>
        <dbReference type="Proteomes" id="UP001562457"/>
    </source>
</evidence>
<dbReference type="Proteomes" id="UP001562457">
    <property type="component" value="Unassembled WGS sequence"/>
</dbReference>
<dbReference type="Proteomes" id="UP000029861">
    <property type="component" value="Unassembled WGS sequence"/>
</dbReference>
<accession>A0A4V6YSB0</accession>
<dbReference type="EMBL" id="BAAFHN010000021">
    <property type="protein sequence ID" value="GAB0173036.1"/>
    <property type="molecule type" value="Genomic_DNA"/>
</dbReference>
<dbReference type="Pfam" id="PF18050">
    <property type="entry name" value="Cyclophil_like2"/>
    <property type="match status" value="1"/>
</dbReference>
<reference evidence="2 5" key="3">
    <citation type="submission" date="2024-06" db="EMBL/GenBank/DDBJ databases">
        <title>Draft genome sequence of Helicobacter trogontum NHP16-4001.</title>
        <authorList>
            <person name="Rimbara E."/>
            <person name="Suzuki M."/>
        </authorList>
    </citation>
    <scope>NUCLEOTIDE SEQUENCE [LARGE SCALE GENOMIC DNA]</scope>
    <source>
        <strain evidence="2 5">NHP16-4001</strain>
    </source>
</reference>
<reference evidence="3 4" key="1">
    <citation type="journal article" date="2014" name="Genome Announc.">
        <title>Draft genome sequences of eight enterohepatic helicobacter species isolated from both laboratory and wild rodents.</title>
        <authorList>
            <person name="Sheh A."/>
            <person name="Shen Z."/>
            <person name="Fox J.G."/>
        </authorList>
    </citation>
    <scope>NUCLEOTIDE SEQUENCE [LARGE SCALE GENOMIC DNA]</scope>
    <source>
        <strain evidence="3 4">ATCC 49310</strain>
    </source>
</reference>
<dbReference type="SUPFAM" id="SSF50891">
    <property type="entry name" value="Cyclophilin-like"/>
    <property type="match status" value="1"/>
</dbReference>
<dbReference type="AlphaFoldDB" id="A0A4V6YSB0"/>
<comment type="caution">
    <text evidence="3">The sequence shown here is derived from an EMBL/GenBank/DDBJ whole genome shotgun (WGS) entry which is preliminary data.</text>
</comment>
<name>A0A4V6YSB0_9HELI</name>
<protein>
    <recommendedName>
        <fullName evidence="1">Cyclophilin-like domain-containing protein</fullName>
    </recommendedName>
</protein>
<proteinExistence type="predicted"/>
<dbReference type="InterPro" id="IPR041183">
    <property type="entry name" value="Cyclophilin-like"/>
</dbReference>
<dbReference type="STRING" id="50960.LS81_08185"/>
<dbReference type="EMBL" id="JRPK02000024">
    <property type="protein sequence ID" value="TLD97082.1"/>
    <property type="molecule type" value="Genomic_DNA"/>
</dbReference>
<evidence type="ECO:0000259" key="1">
    <source>
        <dbReference type="Pfam" id="PF18050"/>
    </source>
</evidence>
<feature type="domain" description="Cyclophilin-like" evidence="1">
    <location>
        <begin position="26"/>
        <end position="131"/>
    </location>
</feature>
<keyword evidence="5" id="KW-1185">Reference proteome</keyword>
<evidence type="ECO:0000313" key="4">
    <source>
        <dbReference type="Proteomes" id="UP000029861"/>
    </source>
</evidence>
<gene>
    <name evidence="3" type="ORF">LS80_007195</name>
    <name evidence="2" type="ORF">NHP164001_10520</name>
</gene>